<sequence length="1079" mass="121331">MRLIMLVKKVVNKPITMLILFSLLIILSIYTFSRLNINLLPNVEDANLYVSTLYAGSSAKEVEEKVTRILESNLSLVKNIKTISSISSKGHSEITLNFYHGTNLDLVLNEVKDTLEFSKGLLPKEAGLPRISRDRLDGIPVISFFMYSDRSVVELKRYAKELLKPRLERLAGVGLVNITGGGDKHIVVEVSQNRLEAYGLTLSDIVPFISSQNVEFSVGEILDNDLQYQVQISGNFNSIKDLEDVVIAYKSYSLQDDSLVQVKLRDVASIKTIFKEKKYVYYSDKPSVSISIQKQNDANFVNVSNAVNAEFEKIKLILPKDISLDVFKDNAEHIRNALSSVSHSAYSGAVLALCIIFFFLRSFRATVIIGITIPLAIIITFCLMYFANISLNIMSLSGLALSVGMVVDCSIVVIENIYRYRQKGAKLISAAILGTQEMMIPIMAATLTSICVFAPMLIFKAELGMIGDFLRDFAFTIVISLTVSLFVAVFLVPVLSSYYIKLYTSFQKPIRNTLVKKVDGFLHNVYAFGERFYVILLNYVLNHKLIFLFLVICSFIVSLVLFPFLNVSFMPNERPSVINFSFSFPNRTSLDISKSYSDKVLEILKSEIRAYKSIVSDIDSGGFYFRVLLSLTEEIDDWREIQYRVDNRVKSLYPILNSYALSDRNSLGGPPIAIKITSLNFEYAKEYGELLINLLKKRFPSLINPRLDIQEGPQIDINIDREKAYSYGINIETISREVGANIDGISAGKYIENGVSYDILLKLDRNNIVGLKDLDNIFVINKFGVKIPLSLIANLRKTKGVSSLLREDQSLVITLTAGIAPNESLASVTEDVVDFVTNKVPQRDGILVKFEGEYDSFINSMQQFKVIILMAVLLVFGVMAAQFESLLKPFIILFTIPLTLIGVILIYFISGEKISVLSAIGMLMLVGVVVNTGIVLVDYINLLIKRGFKLREAIVEAGRSRFRPILMSSLTSIIGLFPMAFSNSNNSELIKPIAFTFIGGMIASTFLALLFIPMLFEAFSKFSIKNFILIKFFFFVFKRDRKKEQDDLLNKKENKDVISKIGTDRNVKFNDFFINEDEN</sequence>
<dbReference type="GO" id="GO:0005886">
    <property type="term" value="C:plasma membrane"/>
    <property type="evidence" value="ECO:0007669"/>
    <property type="project" value="TreeGrafter"/>
</dbReference>
<feature type="transmembrane region" description="Helical" evidence="1">
    <location>
        <begin position="367"/>
        <end position="387"/>
    </location>
</feature>
<dbReference type="HOGENOM" id="CLU_002755_1_2_12"/>
<accession>B5RLL4</accession>
<feature type="transmembrane region" description="Helical" evidence="1">
    <location>
        <begin position="916"/>
        <end position="942"/>
    </location>
</feature>
<dbReference type="KEGG" id="bdu:BDU_143"/>
<dbReference type="Gene3D" id="3.30.2090.10">
    <property type="entry name" value="Multidrug efflux transporter AcrB TolC docking domain, DN and DC subdomains"/>
    <property type="match status" value="2"/>
</dbReference>
<dbReference type="Proteomes" id="UP000000611">
    <property type="component" value="Chromosome"/>
</dbReference>
<dbReference type="STRING" id="412419.BDU_143"/>
<dbReference type="OrthoDB" id="366306at2"/>
<dbReference type="Gene3D" id="3.30.70.1320">
    <property type="entry name" value="Multidrug efflux transporter AcrB pore domain like"/>
    <property type="match status" value="1"/>
</dbReference>
<feature type="transmembrane region" description="Helical" evidence="1">
    <location>
        <begin position="439"/>
        <end position="461"/>
    </location>
</feature>
<keyword evidence="3" id="KW-1185">Reference proteome</keyword>
<feature type="transmembrane region" description="Helical" evidence="1">
    <location>
        <begin position="866"/>
        <end position="883"/>
    </location>
</feature>
<dbReference type="InterPro" id="IPR001036">
    <property type="entry name" value="Acrflvin-R"/>
</dbReference>
<keyword evidence="1" id="KW-0812">Transmembrane</keyword>
<name>B5RLL4_BORDL</name>
<evidence type="ECO:0000313" key="2">
    <source>
        <dbReference type="EMBL" id="ACH93099.1"/>
    </source>
</evidence>
<organism evidence="2 3">
    <name type="scientific">Borrelia duttonii (strain Ly)</name>
    <dbReference type="NCBI Taxonomy" id="412419"/>
    <lineage>
        <taxon>Bacteria</taxon>
        <taxon>Pseudomonadati</taxon>
        <taxon>Spirochaetota</taxon>
        <taxon>Spirochaetia</taxon>
        <taxon>Spirochaetales</taxon>
        <taxon>Borreliaceae</taxon>
        <taxon>Borrelia</taxon>
    </lineage>
</organism>
<feature type="transmembrane region" description="Helical" evidence="1">
    <location>
        <begin position="546"/>
        <end position="565"/>
    </location>
</feature>
<evidence type="ECO:0000313" key="3">
    <source>
        <dbReference type="Proteomes" id="UP000000611"/>
    </source>
</evidence>
<dbReference type="SUPFAM" id="SSF82866">
    <property type="entry name" value="Multidrug efflux transporter AcrB transmembrane domain"/>
    <property type="match status" value="2"/>
</dbReference>
<keyword evidence="1" id="KW-0472">Membrane</keyword>
<dbReference type="GO" id="GO:0042910">
    <property type="term" value="F:xenobiotic transmembrane transporter activity"/>
    <property type="evidence" value="ECO:0007669"/>
    <property type="project" value="TreeGrafter"/>
</dbReference>
<dbReference type="Gene3D" id="3.30.70.1440">
    <property type="entry name" value="Multidrug efflux transporter AcrB pore domain"/>
    <property type="match status" value="1"/>
</dbReference>
<dbReference type="Gene3D" id="3.30.70.1430">
    <property type="entry name" value="Multidrug efflux transporter AcrB pore domain"/>
    <property type="match status" value="2"/>
</dbReference>
<proteinExistence type="predicted"/>
<dbReference type="AlphaFoldDB" id="B5RLL4"/>
<dbReference type="Gene3D" id="1.20.1640.10">
    <property type="entry name" value="Multidrug efflux transporter AcrB transmembrane domain"/>
    <property type="match status" value="2"/>
</dbReference>
<dbReference type="Pfam" id="PF00873">
    <property type="entry name" value="ACR_tran"/>
    <property type="match status" value="1"/>
</dbReference>
<dbReference type="EMBL" id="CP000976">
    <property type="protein sequence ID" value="ACH93099.1"/>
    <property type="molecule type" value="Genomic_DNA"/>
</dbReference>
<dbReference type="PRINTS" id="PR00702">
    <property type="entry name" value="ACRIFLAVINRP"/>
</dbReference>
<gene>
    <name evidence="2" type="primary">acrB</name>
    <name evidence="2" type="ordered locus">BDU_143</name>
</gene>
<evidence type="ECO:0000256" key="1">
    <source>
        <dbReference type="SAM" id="Phobius"/>
    </source>
</evidence>
<feature type="transmembrane region" description="Helical" evidence="1">
    <location>
        <begin position="343"/>
        <end position="360"/>
    </location>
</feature>
<dbReference type="InterPro" id="IPR027463">
    <property type="entry name" value="AcrB_DN_DC_subdom"/>
</dbReference>
<reference evidence="2 3" key="1">
    <citation type="journal article" date="2008" name="PLoS Genet.">
        <title>The genome of Borrelia recurrentis, the agent of deadly louse-borne relapsing fever, is a degraded subset of tick-borne Borrelia duttonii.</title>
        <authorList>
            <person name="Lescot M."/>
            <person name="Audic S."/>
            <person name="Robert C."/>
            <person name="Nguyen T.T."/>
            <person name="Blanc G."/>
            <person name="Cutler S.J."/>
            <person name="Wincker P."/>
            <person name="Couloux A."/>
            <person name="Claverie J.-M."/>
            <person name="Raoult D."/>
            <person name="Drancourt M."/>
        </authorList>
    </citation>
    <scope>NUCLEOTIDE SEQUENCE [LARGE SCALE GENOMIC DNA]</scope>
    <source>
        <strain evidence="2 3">Ly</strain>
    </source>
</reference>
<feature type="transmembrane region" description="Helical" evidence="1">
    <location>
        <begin position="473"/>
        <end position="500"/>
    </location>
</feature>
<feature type="transmembrane region" description="Helical" evidence="1">
    <location>
        <begin position="393"/>
        <end position="418"/>
    </location>
</feature>
<dbReference type="eggNOG" id="COG0841">
    <property type="taxonomic scope" value="Bacteria"/>
</dbReference>
<feature type="transmembrane region" description="Helical" evidence="1">
    <location>
        <begin position="962"/>
        <end position="981"/>
    </location>
</feature>
<protein>
    <submittedName>
        <fullName evidence="2">Acriflavine resistance protein</fullName>
    </submittedName>
</protein>
<dbReference type="SUPFAM" id="SSF82693">
    <property type="entry name" value="Multidrug efflux transporter AcrB pore domain, PN1, PN2, PC1 and PC2 subdomains"/>
    <property type="match status" value="2"/>
</dbReference>
<dbReference type="SUPFAM" id="SSF82714">
    <property type="entry name" value="Multidrug efflux transporter AcrB TolC docking domain, DN and DC subdomains"/>
    <property type="match status" value="2"/>
</dbReference>
<dbReference type="PANTHER" id="PTHR32063">
    <property type="match status" value="1"/>
</dbReference>
<keyword evidence="1" id="KW-1133">Transmembrane helix</keyword>
<dbReference type="PANTHER" id="PTHR32063:SF0">
    <property type="entry name" value="SWARMING MOTILITY PROTEIN SWRC"/>
    <property type="match status" value="1"/>
</dbReference>
<feature type="transmembrane region" description="Helical" evidence="1">
    <location>
        <begin position="889"/>
        <end position="909"/>
    </location>
</feature>
<feature type="transmembrane region" description="Helical" evidence="1">
    <location>
        <begin position="993"/>
        <end position="1012"/>
    </location>
</feature>